<evidence type="ECO:0000313" key="14">
    <source>
        <dbReference type="EMBL" id="GAJ94109.1"/>
    </source>
</evidence>
<evidence type="ECO:0000256" key="6">
    <source>
        <dbReference type="ARBA" id="ARBA00022801"/>
    </source>
</evidence>
<dbReference type="Proteomes" id="UP000026941">
    <property type="component" value="Unassembled WGS sequence"/>
</dbReference>
<dbReference type="EMBL" id="BAYX01000007">
    <property type="protein sequence ID" value="GAJ94109.1"/>
    <property type="molecule type" value="Genomic_DNA"/>
</dbReference>
<dbReference type="GO" id="GO:0046872">
    <property type="term" value="F:metal ion binding"/>
    <property type="evidence" value="ECO:0007669"/>
    <property type="project" value="UniProtKB-KW"/>
</dbReference>
<keyword evidence="7" id="KW-0862">Zinc</keyword>
<feature type="signal peptide" evidence="13">
    <location>
        <begin position="1"/>
        <end position="20"/>
    </location>
</feature>
<feature type="region of interest" description="Disordered" evidence="12">
    <location>
        <begin position="241"/>
        <end position="269"/>
    </location>
</feature>
<keyword evidence="6" id="KW-0378">Hydrolase</keyword>
<evidence type="ECO:0000256" key="5">
    <source>
        <dbReference type="ARBA" id="ARBA00022729"/>
    </source>
</evidence>
<evidence type="ECO:0000256" key="10">
    <source>
        <dbReference type="ARBA" id="ARBA00093448"/>
    </source>
</evidence>
<evidence type="ECO:0000256" key="11">
    <source>
        <dbReference type="ARBA" id="ARBA00093666"/>
    </source>
</evidence>
<comment type="cofactor">
    <cofactor evidence="1">
        <name>Zn(2+)</name>
        <dbReference type="ChEBI" id="CHEBI:29105"/>
    </cofactor>
</comment>
<dbReference type="PANTHER" id="PTHR37425">
    <property type="match status" value="1"/>
</dbReference>
<keyword evidence="5 13" id="KW-0732">Signal</keyword>
<proteinExistence type="inferred from homology"/>
<dbReference type="InterPro" id="IPR009045">
    <property type="entry name" value="Zn_M74/Hedgehog-like"/>
</dbReference>
<dbReference type="CDD" id="cd14844">
    <property type="entry name" value="Zn-DD-carboxypeptidase_like"/>
    <property type="match status" value="1"/>
</dbReference>
<comment type="caution">
    <text evidence="14">The sequence shown here is derived from an EMBL/GenBank/DDBJ whole genome shotgun (WGS) entry which is preliminary data.</text>
</comment>
<dbReference type="AlphaFoldDB" id="A0AA87QB97"/>
<comment type="pathway">
    <text evidence="2">Cell wall biogenesis; cell wall polysaccharide biosynthesis.</text>
</comment>
<evidence type="ECO:0000256" key="2">
    <source>
        <dbReference type="ARBA" id="ARBA00004776"/>
    </source>
</evidence>
<sequence length="621" mass="66493">MAKVLAVGLLALAVSTPVFVGSPSKASGETRSLKIYFVHTGEKAVITYKRDGKFDPAGLEKLNRILRDWRKNQPTKMNPHLFDLIWQVYRESGSHEFINVVCGFRSPGTNEMLRTRSAHTGVAKKSQHMLGNAMDFYIPDVKLTKLREIGMKLQVGGVGYYPTSGSPFVHMDVGGVRAWPRMDRQELVRLFPDGKTMHIPADGRPLPGYQQAVADYKRRMSSDDIQIASSSPSRRGFFARLFGGGGADEEEDNADTGAPAAAAPTTLVAKNTQRAPVATDDGDDSQPVTQQVASVNAPVPQVRPAFGNQAGSEVASALMSPPRNAAQDALAAAMPTADAQQQQYADLRDYRVPVPALLNRRTPGDAEMASAESDVTNQAIGVPVPVERPEIAENLLASADADPDAIDDAADQGTLSPAIVAALEQRRADQSDANAGVAVNTVANNVASKDEVPPANSVAADNDAVRAIAAVLPQKRPVQQMPMQVAALAPTASESKASSRRFNDSFEVMAPQERPIAAGIATKGGRPNKRDAVVADSGRAAVTTPPKLTDKMISQWAIANARVEIVNRPVKAPRFVSPTLRAQPTAVYTEGFKVQTASMDPERFSGTAVNFLQVKKFNSVE</sequence>
<dbReference type="InterPro" id="IPR010275">
    <property type="entry name" value="MepK"/>
</dbReference>
<dbReference type="PANTHER" id="PTHR37425:SF1">
    <property type="entry name" value="OUTER MEMBRANE PROTEIN"/>
    <property type="match status" value="1"/>
</dbReference>
<accession>A0AA87QB97</accession>
<evidence type="ECO:0000256" key="9">
    <source>
        <dbReference type="ARBA" id="ARBA00023316"/>
    </source>
</evidence>
<evidence type="ECO:0000313" key="15">
    <source>
        <dbReference type="Proteomes" id="UP000026941"/>
    </source>
</evidence>
<evidence type="ECO:0000256" key="13">
    <source>
        <dbReference type="SAM" id="SignalP"/>
    </source>
</evidence>
<evidence type="ECO:0000256" key="8">
    <source>
        <dbReference type="ARBA" id="ARBA00023049"/>
    </source>
</evidence>
<dbReference type="Pfam" id="PF05951">
    <property type="entry name" value="Peptidase_M15_2"/>
    <property type="match status" value="1"/>
</dbReference>
<keyword evidence="3" id="KW-0645">Protease</keyword>
<keyword evidence="9" id="KW-0961">Cell wall biogenesis/degradation</keyword>
<dbReference type="Gene3D" id="3.30.1380.10">
    <property type="match status" value="1"/>
</dbReference>
<organism evidence="14 15">
    <name type="scientific">Rhizobium rhizogenes NBRC 13257</name>
    <dbReference type="NCBI Taxonomy" id="1220581"/>
    <lineage>
        <taxon>Bacteria</taxon>
        <taxon>Pseudomonadati</taxon>
        <taxon>Pseudomonadota</taxon>
        <taxon>Alphaproteobacteria</taxon>
        <taxon>Hyphomicrobiales</taxon>
        <taxon>Rhizobiaceae</taxon>
        <taxon>Rhizobium/Agrobacterium group</taxon>
        <taxon>Rhizobium</taxon>
    </lineage>
</organism>
<dbReference type="GO" id="GO:0006508">
    <property type="term" value="P:proteolysis"/>
    <property type="evidence" value="ECO:0007669"/>
    <property type="project" value="UniProtKB-KW"/>
</dbReference>
<evidence type="ECO:0000256" key="1">
    <source>
        <dbReference type="ARBA" id="ARBA00001947"/>
    </source>
</evidence>
<dbReference type="GO" id="GO:0071555">
    <property type="term" value="P:cell wall organization"/>
    <property type="evidence" value="ECO:0007669"/>
    <property type="project" value="UniProtKB-KW"/>
</dbReference>
<evidence type="ECO:0000256" key="3">
    <source>
        <dbReference type="ARBA" id="ARBA00022670"/>
    </source>
</evidence>
<keyword evidence="4" id="KW-0479">Metal-binding</keyword>
<evidence type="ECO:0000256" key="4">
    <source>
        <dbReference type="ARBA" id="ARBA00022723"/>
    </source>
</evidence>
<evidence type="ECO:0000256" key="7">
    <source>
        <dbReference type="ARBA" id="ARBA00022833"/>
    </source>
</evidence>
<gene>
    <name evidence="14" type="ORF">RRH01S_07_03110</name>
</gene>
<keyword evidence="8" id="KW-0482">Metalloprotease</keyword>
<evidence type="ECO:0000256" key="12">
    <source>
        <dbReference type="SAM" id="MobiDB-lite"/>
    </source>
</evidence>
<protein>
    <recommendedName>
        <fullName evidence="11">Murein endopeptidase K</fullName>
    </recommendedName>
</protein>
<comment type="similarity">
    <text evidence="10">Belongs to the peptidase M15 family.</text>
</comment>
<feature type="chain" id="PRO_5041699990" description="Murein endopeptidase K" evidence="13">
    <location>
        <begin position="21"/>
        <end position="621"/>
    </location>
</feature>
<reference evidence="14 15" key="1">
    <citation type="submission" date="2014-05" db="EMBL/GenBank/DDBJ databases">
        <title>Whole genome shotgun sequence of Rhizobium rhizogenes NBRC 13257.</title>
        <authorList>
            <person name="Katano-Makiyama Y."/>
            <person name="Hosoyama A."/>
            <person name="Hashimoto M."/>
            <person name="Hosoyama Y."/>
            <person name="Noguchi M."/>
            <person name="Tsuchikane K."/>
            <person name="Kimura A."/>
            <person name="Ohji S."/>
            <person name="Ichikawa N."/>
            <person name="Yamazoe A."/>
            <person name="Fujita N."/>
        </authorList>
    </citation>
    <scope>NUCLEOTIDE SEQUENCE [LARGE SCALE GENOMIC DNA]</scope>
    <source>
        <strain evidence="14 15">NBRC 13257</strain>
    </source>
</reference>
<dbReference type="SUPFAM" id="SSF55166">
    <property type="entry name" value="Hedgehog/DD-peptidase"/>
    <property type="match status" value="1"/>
</dbReference>
<dbReference type="GO" id="GO:0008237">
    <property type="term" value="F:metallopeptidase activity"/>
    <property type="evidence" value="ECO:0007669"/>
    <property type="project" value="UniProtKB-KW"/>
</dbReference>
<feature type="compositionally biased region" description="Low complexity" evidence="12">
    <location>
        <begin position="255"/>
        <end position="266"/>
    </location>
</feature>
<name>A0AA87QB97_RHIRH</name>